<feature type="region of interest" description="Disordered" evidence="1">
    <location>
        <begin position="1386"/>
        <end position="1407"/>
    </location>
</feature>
<accession>A0A8J5XFG4</accession>
<dbReference type="PROSITE" id="PS51363">
    <property type="entry name" value="W2"/>
    <property type="match status" value="1"/>
</dbReference>
<dbReference type="SMART" id="SM00515">
    <property type="entry name" value="eIF5C"/>
    <property type="match status" value="1"/>
</dbReference>
<dbReference type="EMBL" id="JAGTXO010000038">
    <property type="protein sequence ID" value="KAG8459754.1"/>
    <property type="molecule type" value="Genomic_DNA"/>
</dbReference>
<protein>
    <recommendedName>
        <fullName evidence="2">W2 domain-containing protein</fullName>
    </recommendedName>
</protein>
<keyword evidence="4" id="KW-1185">Reference proteome</keyword>
<name>A0A8J5XFG4_DIALT</name>
<evidence type="ECO:0000313" key="3">
    <source>
        <dbReference type="EMBL" id="KAG8459754.1"/>
    </source>
</evidence>
<feature type="region of interest" description="Disordered" evidence="1">
    <location>
        <begin position="1234"/>
        <end position="1260"/>
    </location>
</feature>
<dbReference type="Proteomes" id="UP000751190">
    <property type="component" value="Unassembled WGS sequence"/>
</dbReference>
<feature type="region of interest" description="Disordered" evidence="1">
    <location>
        <begin position="632"/>
        <end position="665"/>
    </location>
</feature>
<comment type="caution">
    <text evidence="3">The sequence shown here is derived from an EMBL/GenBank/DDBJ whole genome shotgun (WGS) entry which is preliminary data.</text>
</comment>
<dbReference type="InterPro" id="IPR003307">
    <property type="entry name" value="W2_domain"/>
</dbReference>
<organism evidence="3 4">
    <name type="scientific">Diacronema lutheri</name>
    <name type="common">Unicellular marine alga</name>
    <name type="synonym">Monochrysis lutheri</name>
    <dbReference type="NCBI Taxonomy" id="2081491"/>
    <lineage>
        <taxon>Eukaryota</taxon>
        <taxon>Haptista</taxon>
        <taxon>Haptophyta</taxon>
        <taxon>Pavlovophyceae</taxon>
        <taxon>Pavlovales</taxon>
        <taxon>Pavlovaceae</taxon>
        <taxon>Diacronema</taxon>
    </lineage>
</organism>
<evidence type="ECO:0000256" key="1">
    <source>
        <dbReference type="SAM" id="MobiDB-lite"/>
    </source>
</evidence>
<feature type="compositionally biased region" description="Basic and acidic residues" evidence="1">
    <location>
        <begin position="1386"/>
        <end position="1401"/>
    </location>
</feature>
<reference evidence="3" key="1">
    <citation type="submission" date="2021-05" db="EMBL/GenBank/DDBJ databases">
        <title>The genome of the haptophyte Pavlova lutheri (Diacronema luteri, Pavlovales) - a model for lipid biosynthesis in eukaryotic algae.</title>
        <authorList>
            <person name="Hulatt C.J."/>
            <person name="Posewitz M.C."/>
        </authorList>
    </citation>
    <scope>NUCLEOTIDE SEQUENCE</scope>
    <source>
        <strain evidence="3">NIVA-4/92</strain>
    </source>
</reference>
<sequence>MSTALLAAFAREARPLIAPLARAGATHRPARVLLVDGAAVLAHCAERAAPARGRAPRAHAPARLLYAELLAFLRALRDTGLELVVFAPGAPTPSEAAVRLAALRAREGEEEDDAACGHAALLAACLDLGLELHACAAAPSSAAAAGVGAAMPMLAWLRAHGADRPPFAVLAASADFLVLGAERLALVSDVAAAAGGATLHVWQAGAAWAALRKRWAPFERGALRDEAKAAVAVLLGGGYARAGPRGPPTRAPALAAGALLASGTTEPDGAFFERELHLPPAARGAKELGALRGALGAYARARARAAMAADAARDAAAAGAPPPWRVDAPAPWRPHARAPPLALAAAAPVPRALLDGACGGLASAAGAGAVDALAADAASIAPAAAPALAAAAALLRAARAAAHARSQCGEPQPVWEYCAANGGALRCLTRAPPAAIAARDEAARARATRDAARAAGELALADEPTEQLAADEEGGWFAPSVDAPSVAALGYDEAALAPSAAVGALLARADEALAAGGSACAPDVCAWHGALCADLASAGVAVGSAADGEASALGADTLAAGGADGAASAASAAAAGATRVPRDVVVAHALLLGAACATDADAADARAWAARARALLLAAPPVEPTCAHAELLESAPPHPPPPPTAEEADAAAAAEERARMTRDAAADEAAQAAAAAAAAAAVAAEAALAVAAADGSSATDATDHSAAPTIVAASAASAAASAQAGNLMIDTGSSLTEDDWTEMDNKDVVAAAKGAPAYRLMGEIQPYDEARAAAPPDGGADGGAAADGALREPSAAVLARLLELLFPMRDSAAHKHVLKACFAEQFAELRKDKEKKAALDKAKRADLVEALRQAAGPAQGALLVRWVGALDAGGKPAELLALRKYAAATGPRSFFWRAGEAAWRAAAESARRDATLAALTSANRAPLQGRPVRYPHQQLLIDLVDAQLSQLVARADALPLQLVLSTPTGSGKTFTALMLGMQLLAAAHPSACLVYSVPTKQVLKAVGVQCEAHKLVYWTAAADASGAQFQVRRPYSIRTQRGKQGASGSGLLRQQLELQAGLGAQMADRGRGRPAVLIADLWATAELLRVSSRPGAFGRASPFHPSNLVLYLDEPNMGVHLNARVRGAVAQIMRYAPATTVLASATLGSWATLPAWWYGDGKPAVRSTISLPPYELPVAQLALLDRAADTLQPVSLLRLLRDWPELADASGARGGLRLSLLLRHLTPAHAAELTGAARAGDDDDGDGDGDGGGGTAAVADDDADAAGGRLAASWLGLPDSLRAAREAVEEALCSLSAEQFARLRARWDEPARKLTITDMHTKAKRPGGLAGALSTTGVTMVATLEPRALALHLAGSGDAAAWAEKLKALKASKAALRAQLKLGAKESARSRKAEEGDKPEDTASAAADTRLKLRQGIAVEIDEAEVVDDETLLMLQHGIAYAASIGTEPLVARLYTQTLLHAPERMFAAKLPPIHTVCVDYSSVYGTDSVAVDTIVMTDELGARLSWEDHQQFLGRLRRDGKAIYLSMRTMRLATLGARPPSAAAVAARIRAAMSGALDADDGPRQLARCREALSIGVGEGMQTDDAISTAIRAVLDEELLAQLKDKRRLGALSALLGASKERGVKGARWQALCLEVLERLVSIEHNALAPKLSKALERLYEADLLAEPAVLAWAAREFSGNAAVHPKLKAAHLAARKGAAAFVAWLQEADEESGGD</sequence>
<proteinExistence type="predicted"/>
<dbReference type="OrthoDB" id="546611at2759"/>
<evidence type="ECO:0000313" key="4">
    <source>
        <dbReference type="Proteomes" id="UP000751190"/>
    </source>
</evidence>
<dbReference type="InterPro" id="IPR016024">
    <property type="entry name" value="ARM-type_fold"/>
</dbReference>
<feature type="domain" description="W2" evidence="2">
    <location>
        <begin position="1533"/>
        <end position="1717"/>
    </location>
</feature>
<gene>
    <name evidence="3" type="ORF">KFE25_003206</name>
</gene>
<feature type="compositionally biased region" description="Basic and acidic residues" evidence="1">
    <location>
        <begin position="654"/>
        <end position="665"/>
    </location>
</feature>
<dbReference type="Pfam" id="PF02020">
    <property type="entry name" value="W2"/>
    <property type="match status" value="1"/>
</dbReference>
<evidence type="ECO:0000259" key="2">
    <source>
        <dbReference type="PROSITE" id="PS51363"/>
    </source>
</evidence>
<dbReference type="SUPFAM" id="SSF48371">
    <property type="entry name" value="ARM repeat"/>
    <property type="match status" value="1"/>
</dbReference>
<dbReference type="Gene3D" id="1.25.40.180">
    <property type="match status" value="1"/>
</dbReference>